<accession>Q2SPV0</accession>
<dbReference type="Gene3D" id="3.90.190.10">
    <property type="entry name" value="Protein tyrosine phosphatase superfamily"/>
    <property type="match status" value="1"/>
</dbReference>
<evidence type="ECO:0000259" key="1">
    <source>
        <dbReference type="PROSITE" id="PS50056"/>
    </source>
</evidence>
<dbReference type="InterPro" id="IPR000387">
    <property type="entry name" value="Tyr_Pase_dom"/>
</dbReference>
<dbReference type="Proteomes" id="UP000000238">
    <property type="component" value="Chromosome"/>
</dbReference>
<dbReference type="KEGG" id="hch:HCH_00414"/>
<sequence length="166" mass="18269">MLVSTIYPVQPIGSGRLFVMAKPVAGEWMEEEFAGIARSGVTRMLSLLETQEIRELGLTQAPELCRRLGMAFTHFPIPDFGLPRSVRDVATLLDAIYPAVLAGEHLVIHCRAGIGRTGTIAASLLVRHGWSPEQAFAEISLKRGVEVPDTDAQRRWVIEHARALSQ</sequence>
<dbReference type="InterPro" id="IPR029021">
    <property type="entry name" value="Prot-tyrosine_phosphatase-like"/>
</dbReference>
<dbReference type="AlphaFoldDB" id="Q2SPV0"/>
<dbReference type="PROSITE" id="PS50056">
    <property type="entry name" value="TYR_PHOSPHATASE_2"/>
    <property type="match status" value="1"/>
</dbReference>
<dbReference type="RefSeq" id="WP_011394401.1">
    <property type="nucleotide sequence ID" value="NC_007645.1"/>
</dbReference>
<dbReference type="InterPro" id="IPR003595">
    <property type="entry name" value="Tyr_Pase_cat"/>
</dbReference>
<dbReference type="Pfam" id="PF22785">
    <property type="entry name" value="Tc-R-P"/>
    <property type="match status" value="1"/>
</dbReference>
<dbReference type="SUPFAM" id="SSF52799">
    <property type="entry name" value="(Phosphotyrosine protein) phosphatases II"/>
    <property type="match status" value="1"/>
</dbReference>
<dbReference type="HOGENOM" id="CLU_047330_5_2_6"/>
<evidence type="ECO:0000313" key="3">
    <source>
        <dbReference type="Proteomes" id="UP000000238"/>
    </source>
</evidence>
<evidence type="ECO:0000313" key="2">
    <source>
        <dbReference type="EMBL" id="ABC27324.1"/>
    </source>
</evidence>
<reference evidence="2 3" key="1">
    <citation type="journal article" date="2005" name="Nucleic Acids Res.">
        <title>Genomic blueprint of Hahella chejuensis, a marine microbe producing an algicidal agent.</title>
        <authorList>
            <person name="Jeong H."/>
            <person name="Yim J.H."/>
            <person name="Lee C."/>
            <person name="Choi S.-H."/>
            <person name="Park Y.K."/>
            <person name="Yoon S.H."/>
            <person name="Hur C.-G."/>
            <person name="Kang H.-Y."/>
            <person name="Kim D."/>
            <person name="Lee H.H."/>
            <person name="Park K.H."/>
            <person name="Park S.-H."/>
            <person name="Park H.-S."/>
            <person name="Lee H.K."/>
            <person name="Oh T.K."/>
            <person name="Kim J.F."/>
        </authorList>
    </citation>
    <scope>NUCLEOTIDE SEQUENCE [LARGE SCALE GENOMIC DNA]</scope>
    <source>
        <strain evidence="2 3">KCTC 2396</strain>
    </source>
</reference>
<protein>
    <recommendedName>
        <fullName evidence="1">Tyrosine specific protein phosphatases domain-containing protein</fullName>
    </recommendedName>
</protein>
<keyword evidence="3" id="KW-1185">Reference proteome</keyword>
<feature type="domain" description="Tyrosine specific protein phosphatases" evidence="1">
    <location>
        <begin position="87"/>
        <end position="154"/>
    </location>
</feature>
<dbReference type="STRING" id="349521.HCH_00414"/>
<proteinExistence type="predicted"/>
<dbReference type="PANTHER" id="PTHR23339">
    <property type="entry name" value="TYROSINE SPECIFIC PROTEIN PHOSPHATASE AND DUAL SPECIFICITY PROTEIN PHOSPHATASE"/>
    <property type="match status" value="1"/>
</dbReference>
<dbReference type="eggNOG" id="COG2453">
    <property type="taxonomic scope" value="Bacteria"/>
</dbReference>
<dbReference type="EMBL" id="CP000155">
    <property type="protein sequence ID" value="ABC27324.1"/>
    <property type="molecule type" value="Genomic_DNA"/>
</dbReference>
<dbReference type="SMART" id="SM00404">
    <property type="entry name" value="PTPc_motif"/>
    <property type="match status" value="1"/>
</dbReference>
<dbReference type="FunFam" id="3.90.190.10:FF:000157">
    <property type="entry name" value="Protein-tyrosine phosphatase"/>
    <property type="match status" value="1"/>
</dbReference>
<dbReference type="InterPro" id="IPR016130">
    <property type="entry name" value="Tyr_Pase_AS"/>
</dbReference>
<organism evidence="2 3">
    <name type="scientific">Hahella chejuensis (strain KCTC 2396)</name>
    <dbReference type="NCBI Taxonomy" id="349521"/>
    <lineage>
        <taxon>Bacteria</taxon>
        <taxon>Pseudomonadati</taxon>
        <taxon>Pseudomonadota</taxon>
        <taxon>Gammaproteobacteria</taxon>
        <taxon>Oceanospirillales</taxon>
        <taxon>Hahellaceae</taxon>
        <taxon>Hahella</taxon>
    </lineage>
</organism>
<dbReference type="PROSITE" id="PS00383">
    <property type="entry name" value="TYR_PHOSPHATASE_1"/>
    <property type="match status" value="1"/>
</dbReference>
<gene>
    <name evidence="2" type="ordered locus">HCH_00414</name>
</gene>
<name>Q2SPV0_HAHCH</name>
<dbReference type="InterPro" id="IPR050561">
    <property type="entry name" value="PTP"/>
</dbReference>